<dbReference type="Gene3D" id="3.40.390.10">
    <property type="entry name" value="Collagenase (Catalytic Domain)"/>
    <property type="match status" value="1"/>
</dbReference>
<feature type="domain" description="Peptidase M12A" evidence="12">
    <location>
        <begin position="38"/>
        <end position="244"/>
    </location>
</feature>
<reference evidence="13" key="1">
    <citation type="submission" date="2016-01" db="EMBL/GenBank/DDBJ databases">
        <title>The venom composition of the polydnavirus (PDV)-carrying endoparasitoid Cotesia chilonis (Hymenoptera: Braconidae) revealed by combining transcriptomic analysis and proteomic approach.</title>
        <authorList>
            <person name="Teng Z."/>
        </authorList>
    </citation>
    <scope>NUCLEOTIDE SEQUENCE</scope>
    <source>
        <strain evidence="13">Cc-Ven3</strain>
        <tissue evidence="13">Venom gland</tissue>
    </source>
</reference>
<dbReference type="SMART" id="SM00042">
    <property type="entry name" value="CUB"/>
    <property type="match status" value="2"/>
</dbReference>
<dbReference type="AlphaFoldDB" id="A0A1J0M5H1"/>
<dbReference type="InterPro" id="IPR024079">
    <property type="entry name" value="MetalloPept_cat_dom_sf"/>
</dbReference>
<evidence type="ECO:0000256" key="8">
    <source>
        <dbReference type="PROSITE-ProRule" id="PRU00059"/>
    </source>
</evidence>
<evidence type="ECO:0000256" key="7">
    <source>
        <dbReference type="ARBA" id="ARBA00023157"/>
    </source>
</evidence>
<comment type="cofactor">
    <cofactor evidence="9 10">
        <name>Zn(2+)</name>
        <dbReference type="ChEBI" id="CHEBI:29105"/>
    </cofactor>
    <text evidence="9 10">Binds 1 zinc ion per subunit.</text>
</comment>
<keyword evidence="4 9" id="KW-0378">Hydrolase</keyword>
<evidence type="ECO:0000256" key="4">
    <source>
        <dbReference type="ARBA" id="ARBA00022801"/>
    </source>
</evidence>
<feature type="disulfide bond" evidence="8">
    <location>
        <begin position="246"/>
        <end position="273"/>
    </location>
</feature>
<name>A0A1J0M5H1_9HYME</name>
<comment type="caution">
    <text evidence="8">Lacks conserved residue(s) required for the propagation of feature annotation.</text>
</comment>
<accession>A0A1J0M5H1</accession>
<dbReference type="SMART" id="SM00235">
    <property type="entry name" value="ZnMc"/>
    <property type="match status" value="1"/>
</dbReference>
<dbReference type="InterPro" id="IPR035914">
    <property type="entry name" value="Sperma_CUB_dom_sf"/>
</dbReference>
<dbReference type="GO" id="GO:0008270">
    <property type="term" value="F:zinc ion binding"/>
    <property type="evidence" value="ECO:0007669"/>
    <property type="project" value="UniProtKB-UniRule"/>
</dbReference>
<dbReference type="PANTHER" id="PTHR10127">
    <property type="entry name" value="DISCOIDIN, CUB, EGF, LAMININ , AND ZINC METALLOPROTEASE DOMAIN CONTAINING"/>
    <property type="match status" value="1"/>
</dbReference>
<dbReference type="InterPro" id="IPR001506">
    <property type="entry name" value="Peptidase_M12A"/>
</dbReference>
<evidence type="ECO:0000256" key="2">
    <source>
        <dbReference type="ARBA" id="ARBA00022670"/>
    </source>
</evidence>
<keyword evidence="5 9" id="KW-0862">Zinc</keyword>
<dbReference type="GO" id="GO:0006508">
    <property type="term" value="P:proteolysis"/>
    <property type="evidence" value="ECO:0007669"/>
    <property type="project" value="UniProtKB-KW"/>
</dbReference>
<dbReference type="CDD" id="cd00041">
    <property type="entry name" value="CUB"/>
    <property type="match status" value="2"/>
</dbReference>
<dbReference type="GO" id="GO:0004222">
    <property type="term" value="F:metalloendopeptidase activity"/>
    <property type="evidence" value="ECO:0007669"/>
    <property type="project" value="UniProtKB-UniRule"/>
</dbReference>
<dbReference type="Gene3D" id="2.60.120.290">
    <property type="entry name" value="Spermadhesin, CUB domain"/>
    <property type="match status" value="2"/>
</dbReference>
<dbReference type="SUPFAM" id="SSF49854">
    <property type="entry name" value="Spermadhesin, CUB domain"/>
    <property type="match status" value="2"/>
</dbReference>
<evidence type="ECO:0000313" key="13">
    <source>
        <dbReference type="EMBL" id="APD15614.1"/>
    </source>
</evidence>
<dbReference type="SUPFAM" id="SSF55486">
    <property type="entry name" value="Metalloproteases ('zincins'), catalytic domain"/>
    <property type="match status" value="1"/>
</dbReference>
<keyword evidence="2 9" id="KW-0645">Protease</keyword>
<dbReference type="InterPro" id="IPR000859">
    <property type="entry name" value="CUB_dom"/>
</dbReference>
<dbReference type="PROSITE" id="PS51864">
    <property type="entry name" value="ASTACIN"/>
    <property type="match status" value="1"/>
</dbReference>
<evidence type="ECO:0000256" key="5">
    <source>
        <dbReference type="ARBA" id="ARBA00022833"/>
    </source>
</evidence>
<dbReference type="Pfam" id="PF00431">
    <property type="entry name" value="CUB"/>
    <property type="match status" value="2"/>
</dbReference>
<feature type="binding site" evidence="9">
    <location>
        <position position="145"/>
    </location>
    <ligand>
        <name>Zn(2+)</name>
        <dbReference type="ChEBI" id="CHEBI:29105"/>
        <note>catalytic</note>
    </ligand>
</feature>
<evidence type="ECO:0000256" key="9">
    <source>
        <dbReference type="PROSITE-ProRule" id="PRU01211"/>
    </source>
</evidence>
<evidence type="ECO:0000259" key="11">
    <source>
        <dbReference type="PROSITE" id="PS01180"/>
    </source>
</evidence>
<feature type="binding site" evidence="9">
    <location>
        <position position="135"/>
    </location>
    <ligand>
        <name>Zn(2+)</name>
        <dbReference type="ChEBI" id="CHEBI:29105"/>
        <note>catalytic</note>
    </ligand>
</feature>
<keyword evidence="6 9" id="KW-0482">Metalloprotease</keyword>
<dbReference type="FunFam" id="2.60.120.290:FF:000013">
    <property type="entry name" value="Membrane frizzled-related protein"/>
    <property type="match status" value="1"/>
</dbReference>
<dbReference type="Pfam" id="PF01400">
    <property type="entry name" value="Astacin"/>
    <property type="match status" value="1"/>
</dbReference>
<sequence length="478" mass="55136">MLNLFSIFLWRLLWTVTILNLHDASVVAISISRLKRFNGVKQWYYLWPEGRIPYIIDSSSFGGPERRLIKQAMREWERSTCIKFIDRQNYIIHPDYVYFTKSDAECYTNGVGRSHAGRNHVYLGENCLTKRIILHELGHIIGLHHEHKRSDRDEYVTVNFDNIKSQKGIMNDFEKLSSEDAITFNQTYDYNSIMHYHTNAFASDPSKETITPLKAKEIQIKEIGRQERLSEIDILGVKLLYNCSVCGQLLESDTGTLETTFYVNTSTTTVKHCEWSIVASRGEQIVLEITTLSILESKDCTIDYLDIRDEYKTGYSSLGRFCGKKNTTQTVGSSDSQILVTYHANYANEEYFGFKASYHTDFDGDIEINNKDQEYFLESPGFPNEYPANKYRVWHLVAPFNSKIILKFTYFDLETSENCNNDYVEIRNGDAYYSPLIGRYCNNTSPGEIWSKSYALYVKFVSNGKVQGGGFSAIITLR</sequence>
<proteinExistence type="evidence at transcript level"/>
<evidence type="ECO:0000256" key="6">
    <source>
        <dbReference type="ARBA" id="ARBA00023049"/>
    </source>
</evidence>
<evidence type="ECO:0000259" key="12">
    <source>
        <dbReference type="PROSITE" id="PS51864"/>
    </source>
</evidence>
<feature type="active site" evidence="9">
    <location>
        <position position="136"/>
    </location>
</feature>
<feature type="binding site" evidence="9">
    <location>
        <position position="139"/>
    </location>
    <ligand>
        <name>Zn(2+)</name>
        <dbReference type="ChEBI" id="CHEBI:29105"/>
        <note>catalytic</note>
    </ligand>
</feature>
<keyword evidence="7 8" id="KW-1015">Disulfide bond</keyword>
<feature type="chain" id="PRO_5011820732" description="Metalloendopeptidase" evidence="10">
    <location>
        <begin position="29"/>
        <end position="478"/>
    </location>
</feature>
<dbReference type="EMBL" id="KU663620">
    <property type="protein sequence ID" value="APD15614.1"/>
    <property type="molecule type" value="mRNA"/>
</dbReference>
<organism evidence="13">
    <name type="scientific">Cotesia chilonis</name>
    <dbReference type="NCBI Taxonomy" id="89804"/>
    <lineage>
        <taxon>Eukaryota</taxon>
        <taxon>Metazoa</taxon>
        <taxon>Ecdysozoa</taxon>
        <taxon>Arthropoda</taxon>
        <taxon>Hexapoda</taxon>
        <taxon>Insecta</taxon>
        <taxon>Pterygota</taxon>
        <taxon>Neoptera</taxon>
        <taxon>Endopterygota</taxon>
        <taxon>Hymenoptera</taxon>
        <taxon>Apocrita</taxon>
        <taxon>Ichneumonoidea</taxon>
        <taxon>Braconidae</taxon>
        <taxon>Microgastrinae</taxon>
        <taxon>Cotesia</taxon>
    </lineage>
</organism>
<dbReference type="PANTHER" id="PTHR10127:SF850">
    <property type="entry name" value="METALLOENDOPEPTIDASE"/>
    <property type="match status" value="1"/>
</dbReference>
<evidence type="ECO:0000256" key="10">
    <source>
        <dbReference type="RuleBase" id="RU361183"/>
    </source>
</evidence>
<evidence type="ECO:0000256" key="3">
    <source>
        <dbReference type="ARBA" id="ARBA00022723"/>
    </source>
</evidence>
<feature type="domain" description="CUB" evidence="11">
    <location>
        <begin position="246"/>
        <end position="361"/>
    </location>
</feature>
<protein>
    <recommendedName>
        <fullName evidence="10">Metalloendopeptidase</fullName>
        <ecNumber evidence="10">3.4.24.-</ecNumber>
    </recommendedName>
</protein>
<dbReference type="PRINTS" id="PR00480">
    <property type="entry name" value="ASTACIN"/>
</dbReference>
<dbReference type="InterPro" id="IPR006026">
    <property type="entry name" value="Peptidase_Metallo"/>
</dbReference>
<evidence type="ECO:0000256" key="1">
    <source>
        <dbReference type="ARBA" id="ARBA00022536"/>
    </source>
</evidence>
<feature type="signal peptide" evidence="10">
    <location>
        <begin position="1"/>
        <end position="28"/>
    </location>
</feature>
<keyword evidence="1" id="KW-0245">EGF-like domain</keyword>
<dbReference type="PROSITE" id="PS01180">
    <property type="entry name" value="CUB"/>
    <property type="match status" value="2"/>
</dbReference>
<feature type="domain" description="CUB" evidence="11">
    <location>
        <begin position="362"/>
        <end position="478"/>
    </location>
</feature>
<dbReference type="EC" id="3.4.24.-" evidence="10"/>
<keyword evidence="3 9" id="KW-0479">Metal-binding</keyword>
<keyword evidence="10" id="KW-0732">Signal</keyword>